<feature type="transmembrane region" description="Helical" evidence="6">
    <location>
        <begin position="143"/>
        <end position="168"/>
    </location>
</feature>
<keyword evidence="2" id="KW-1003">Cell membrane</keyword>
<organism evidence="7 8">
    <name type="scientific">Paenibacillus rhizovicinus</name>
    <dbReference type="NCBI Taxonomy" id="2704463"/>
    <lineage>
        <taxon>Bacteria</taxon>
        <taxon>Bacillati</taxon>
        <taxon>Bacillota</taxon>
        <taxon>Bacilli</taxon>
        <taxon>Bacillales</taxon>
        <taxon>Paenibacillaceae</taxon>
        <taxon>Paenibacillus</taxon>
    </lineage>
</organism>
<protein>
    <submittedName>
        <fullName evidence="7">LysE family transporter</fullName>
    </submittedName>
</protein>
<keyword evidence="8" id="KW-1185">Reference proteome</keyword>
<dbReference type="Pfam" id="PF01810">
    <property type="entry name" value="LysE"/>
    <property type="match status" value="1"/>
</dbReference>
<evidence type="ECO:0000256" key="4">
    <source>
        <dbReference type="ARBA" id="ARBA00022989"/>
    </source>
</evidence>
<dbReference type="EMBL" id="CP048286">
    <property type="protein sequence ID" value="QHW34248.1"/>
    <property type="molecule type" value="Genomic_DNA"/>
</dbReference>
<keyword evidence="3 6" id="KW-0812">Transmembrane</keyword>
<dbReference type="PANTHER" id="PTHR30086:SF20">
    <property type="entry name" value="ARGININE EXPORTER PROTEIN ARGO-RELATED"/>
    <property type="match status" value="1"/>
</dbReference>
<reference evidence="7 8" key="1">
    <citation type="submission" date="2020-02" db="EMBL/GenBank/DDBJ databases">
        <title>Paenibacillus sp. nov., isolated from rhizosphere soil of tomato.</title>
        <authorList>
            <person name="Weon H.-Y."/>
            <person name="Lee S.A."/>
        </authorList>
    </citation>
    <scope>NUCLEOTIDE SEQUENCE [LARGE SCALE GENOMIC DNA]</scope>
    <source>
        <strain evidence="7 8">14171R-81</strain>
    </source>
</reference>
<dbReference type="PANTHER" id="PTHR30086">
    <property type="entry name" value="ARGININE EXPORTER PROTEIN ARGO"/>
    <property type="match status" value="1"/>
</dbReference>
<evidence type="ECO:0000256" key="6">
    <source>
        <dbReference type="SAM" id="Phobius"/>
    </source>
</evidence>
<feature type="transmembrane region" description="Helical" evidence="6">
    <location>
        <begin position="66"/>
        <end position="85"/>
    </location>
</feature>
<proteinExistence type="predicted"/>
<dbReference type="Proteomes" id="UP000479114">
    <property type="component" value="Chromosome"/>
</dbReference>
<feature type="transmembrane region" description="Helical" evidence="6">
    <location>
        <begin position="37"/>
        <end position="60"/>
    </location>
</feature>
<feature type="transmembrane region" description="Helical" evidence="6">
    <location>
        <begin position="106"/>
        <end position="131"/>
    </location>
</feature>
<feature type="transmembrane region" description="Helical" evidence="6">
    <location>
        <begin position="180"/>
        <end position="197"/>
    </location>
</feature>
<sequence length="201" mass="20843">MMLAKGLLIGLSIAAPVGPIGILCMKRTLNQGRRYGLASGLGAATADGLYGLIAAFGFNAAIARMVALQDVVSLIGGLFLCYLGIRSYRSAAGERSAEAGSSSSLAGAYMTTFFLTAANPVTILSFLGIFAGLNAMDASETGLTTLVLGVFAGSAAWWLFLCIVIGSLRQTLNAGIMRRINRLSGLLLLGFGVYSLLNAVY</sequence>
<keyword evidence="4 6" id="KW-1133">Transmembrane helix</keyword>
<dbReference type="GO" id="GO:0015171">
    <property type="term" value="F:amino acid transmembrane transporter activity"/>
    <property type="evidence" value="ECO:0007669"/>
    <property type="project" value="TreeGrafter"/>
</dbReference>
<evidence type="ECO:0000256" key="5">
    <source>
        <dbReference type="ARBA" id="ARBA00023136"/>
    </source>
</evidence>
<evidence type="ECO:0000313" key="8">
    <source>
        <dbReference type="Proteomes" id="UP000479114"/>
    </source>
</evidence>
<dbReference type="InterPro" id="IPR001123">
    <property type="entry name" value="LeuE-type"/>
</dbReference>
<gene>
    <name evidence="7" type="ORF">GZH47_27935</name>
</gene>
<evidence type="ECO:0000256" key="1">
    <source>
        <dbReference type="ARBA" id="ARBA00004651"/>
    </source>
</evidence>
<keyword evidence="5 6" id="KW-0472">Membrane</keyword>
<dbReference type="AlphaFoldDB" id="A0A6C0P6U9"/>
<name>A0A6C0P6U9_9BACL</name>
<accession>A0A6C0P6U9</accession>
<comment type="subcellular location">
    <subcellularLocation>
        <location evidence="1">Cell membrane</location>
        <topology evidence="1">Multi-pass membrane protein</topology>
    </subcellularLocation>
</comment>
<dbReference type="GO" id="GO:0005886">
    <property type="term" value="C:plasma membrane"/>
    <property type="evidence" value="ECO:0007669"/>
    <property type="project" value="UniProtKB-SubCell"/>
</dbReference>
<dbReference type="KEGG" id="prz:GZH47_27935"/>
<evidence type="ECO:0000256" key="3">
    <source>
        <dbReference type="ARBA" id="ARBA00022692"/>
    </source>
</evidence>
<evidence type="ECO:0000256" key="2">
    <source>
        <dbReference type="ARBA" id="ARBA00022475"/>
    </source>
</evidence>
<evidence type="ECO:0000313" key="7">
    <source>
        <dbReference type="EMBL" id="QHW34248.1"/>
    </source>
</evidence>
<dbReference type="RefSeq" id="WP_162644240.1">
    <property type="nucleotide sequence ID" value="NZ_CP048286.1"/>
</dbReference>
<feature type="transmembrane region" description="Helical" evidence="6">
    <location>
        <begin position="6"/>
        <end position="25"/>
    </location>
</feature>